<feature type="compositionally biased region" description="Basic and acidic residues" evidence="1">
    <location>
        <begin position="86"/>
        <end position="100"/>
    </location>
</feature>
<organism evidence="2 3">
    <name type="scientific">Candidatus Liptonbacteria bacterium RIFCSPHIGHO2_12_FULL_60_13</name>
    <dbReference type="NCBI Taxonomy" id="1798648"/>
    <lineage>
        <taxon>Bacteria</taxon>
        <taxon>Candidatus Liptoniibacteriota</taxon>
    </lineage>
</organism>
<dbReference type="Proteomes" id="UP000178796">
    <property type="component" value="Unassembled WGS sequence"/>
</dbReference>
<dbReference type="AlphaFoldDB" id="A0A1G2CFL4"/>
<reference evidence="2 3" key="1">
    <citation type="journal article" date="2016" name="Nat. Commun.">
        <title>Thousands of microbial genomes shed light on interconnected biogeochemical processes in an aquifer system.</title>
        <authorList>
            <person name="Anantharaman K."/>
            <person name="Brown C.T."/>
            <person name="Hug L.A."/>
            <person name="Sharon I."/>
            <person name="Castelle C.J."/>
            <person name="Probst A.J."/>
            <person name="Thomas B.C."/>
            <person name="Singh A."/>
            <person name="Wilkins M.J."/>
            <person name="Karaoz U."/>
            <person name="Brodie E.L."/>
            <person name="Williams K.H."/>
            <person name="Hubbard S.S."/>
            <person name="Banfield J.F."/>
        </authorList>
    </citation>
    <scope>NUCLEOTIDE SEQUENCE [LARGE SCALE GENOMIC DNA]</scope>
</reference>
<proteinExistence type="predicted"/>
<evidence type="ECO:0000256" key="1">
    <source>
        <dbReference type="SAM" id="MobiDB-lite"/>
    </source>
</evidence>
<evidence type="ECO:0000313" key="2">
    <source>
        <dbReference type="EMBL" id="OGZ00166.1"/>
    </source>
</evidence>
<gene>
    <name evidence="2" type="ORF">A3E09_01565</name>
</gene>
<feature type="region of interest" description="Disordered" evidence="1">
    <location>
        <begin position="79"/>
        <end position="100"/>
    </location>
</feature>
<accession>A0A1G2CFL4</accession>
<dbReference type="SUPFAM" id="SSF117074">
    <property type="entry name" value="Hypothetical protein PA1324"/>
    <property type="match status" value="1"/>
</dbReference>
<evidence type="ECO:0000313" key="3">
    <source>
        <dbReference type="Proteomes" id="UP000178796"/>
    </source>
</evidence>
<protein>
    <submittedName>
        <fullName evidence="2">Uncharacterized protein</fullName>
    </submittedName>
</protein>
<dbReference type="EMBL" id="MHKY01000001">
    <property type="protein sequence ID" value="OGZ00166.1"/>
    <property type="molecule type" value="Genomic_DNA"/>
</dbReference>
<comment type="caution">
    <text evidence="2">The sequence shown here is derived from an EMBL/GenBank/DDBJ whole genome shotgun (WGS) entry which is preliminary data.</text>
</comment>
<name>A0A1G2CFL4_9BACT</name>
<sequence>MMGVVLAGLLLAQQIMTPLPPSVGKLGTLDICRLEPGVKVVILFMDSLKEVTRFAVADAEGRVRFENLPEGEWVVIEGGGQWMPRPGDKPIDVDGHTVYP</sequence>